<feature type="transmembrane region" description="Helical" evidence="6">
    <location>
        <begin position="39"/>
        <end position="61"/>
    </location>
</feature>
<feature type="transmembrane region" description="Helical" evidence="6">
    <location>
        <begin position="206"/>
        <end position="225"/>
    </location>
</feature>
<gene>
    <name evidence="7" type="ORF">PEVE_00004720</name>
</gene>
<feature type="region of interest" description="Disordered" evidence="5">
    <location>
        <begin position="408"/>
        <end position="428"/>
    </location>
</feature>
<reference evidence="7 8" key="1">
    <citation type="submission" date="2022-05" db="EMBL/GenBank/DDBJ databases">
        <authorList>
            <consortium name="Genoscope - CEA"/>
            <person name="William W."/>
        </authorList>
    </citation>
    <scope>NUCLEOTIDE SEQUENCE [LARGE SCALE GENOMIC DNA]</scope>
</reference>
<name>A0ABN8LCR4_9CNID</name>
<accession>A0ABN8LCR4</accession>
<feature type="transmembrane region" description="Helical" evidence="6">
    <location>
        <begin position="143"/>
        <end position="163"/>
    </location>
</feature>
<keyword evidence="8" id="KW-1185">Reference proteome</keyword>
<evidence type="ECO:0000256" key="4">
    <source>
        <dbReference type="ARBA" id="ARBA00023136"/>
    </source>
</evidence>
<dbReference type="SUPFAM" id="SSF103481">
    <property type="entry name" value="Multidrug resistance efflux transporter EmrE"/>
    <property type="match status" value="1"/>
</dbReference>
<evidence type="ECO:0000256" key="5">
    <source>
        <dbReference type="SAM" id="MobiDB-lite"/>
    </source>
</evidence>
<evidence type="ECO:0000313" key="8">
    <source>
        <dbReference type="Proteomes" id="UP001159427"/>
    </source>
</evidence>
<dbReference type="PANTHER" id="PTHR32322:SF2">
    <property type="entry name" value="EAMA DOMAIN-CONTAINING PROTEIN"/>
    <property type="match status" value="1"/>
</dbReference>
<evidence type="ECO:0000313" key="7">
    <source>
        <dbReference type="EMBL" id="CAH3014724.1"/>
    </source>
</evidence>
<proteinExistence type="predicted"/>
<protein>
    <recommendedName>
        <fullName evidence="9">EamA domain-containing protein</fullName>
    </recommendedName>
</protein>
<feature type="transmembrane region" description="Helical" evidence="6">
    <location>
        <begin position="328"/>
        <end position="350"/>
    </location>
</feature>
<dbReference type="EMBL" id="CALNXI010000013">
    <property type="protein sequence ID" value="CAH3014724.1"/>
    <property type="molecule type" value="Genomic_DNA"/>
</dbReference>
<evidence type="ECO:0000256" key="2">
    <source>
        <dbReference type="ARBA" id="ARBA00022692"/>
    </source>
</evidence>
<sequence>MPPRGYFTTGSLSAFIFLGIIRGSFSVALYFAVHSYKSPSLVFLLRTPGAIGLYAVFMVFLSRRDSEIKEMFYDNCRAVRSYWKFAVMGFVQLAAPYILFTYALRVLNPTTAGVYMAAAPWFSILLERLPFVRVSSPVSAGKVGAIVVGLVGIILVSVSGIALASNSDGLCHNCELKNGSMSMDNTTSFELYNKCCTPFTMAEKTFSLLALISGSLMWSISSVFWRSNRGSIHYVSGGIGNNLFGGLFALMLWTILQQNEDLEEIQWNNASAVISIIFLTVVSGWLAAIIVDYMYREVGALVTNRVLCLVPLVAWFEDWMFVREFKLMPIYWCIPVEVVGVVFMFVGLTISNLEPENLSSALRRPLLTSDERETPDSTQFYNNIRDIEDGMFSDEEVKNTSYIQSCSTNSSENPFPPLVEVPRQDHLT</sequence>
<keyword evidence="4 6" id="KW-0472">Membrane</keyword>
<feature type="transmembrane region" description="Helical" evidence="6">
    <location>
        <begin position="267"/>
        <end position="291"/>
    </location>
</feature>
<evidence type="ECO:0008006" key="9">
    <source>
        <dbReference type="Google" id="ProtNLM"/>
    </source>
</evidence>
<evidence type="ECO:0000256" key="1">
    <source>
        <dbReference type="ARBA" id="ARBA00004141"/>
    </source>
</evidence>
<evidence type="ECO:0000256" key="3">
    <source>
        <dbReference type="ARBA" id="ARBA00022989"/>
    </source>
</evidence>
<evidence type="ECO:0000256" key="6">
    <source>
        <dbReference type="SAM" id="Phobius"/>
    </source>
</evidence>
<feature type="transmembrane region" description="Helical" evidence="6">
    <location>
        <begin position="232"/>
        <end position="255"/>
    </location>
</feature>
<comment type="caution">
    <text evidence="7">The sequence shown here is derived from an EMBL/GenBank/DDBJ whole genome shotgun (WGS) entry which is preliminary data.</text>
</comment>
<keyword evidence="3 6" id="KW-1133">Transmembrane helix</keyword>
<keyword evidence="2 6" id="KW-0812">Transmembrane</keyword>
<dbReference type="InterPro" id="IPR037185">
    <property type="entry name" value="EmrE-like"/>
</dbReference>
<dbReference type="PANTHER" id="PTHR32322">
    <property type="entry name" value="INNER MEMBRANE TRANSPORTER"/>
    <property type="match status" value="1"/>
</dbReference>
<feature type="transmembrane region" description="Helical" evidence="6">
    <location>
        <begin position="298"/>
        <end position="316"/>
    </location>
</feature>
<dbReference type="InterPro" id="IPR050638">
    <property type="entry name" value="AA-Vitamin_Transporters"/>
</dbReference>
<dbReference type="Proteomes" id="UP001159427">
    <property type="component" value="Unassembled WGS sequence"/>
</dbReference>
<feature type="transmembrane region" description="Helical" evidence="6">
    <location>
        <begin position="12"/>
        <end position="33"/>
    </location>
</feature>
<feature type="transmembrane region" description="Helical" evidence="6">
    <location>
        <begin position="112"/>
        <end position="131"/>
    </location>
</feature>
<organism evidence="7 8">
    <name type="scientific">Porites evermanni</name>
    <dbReference type="NCBI Taxonomy" id="104178"/>
    <lineage>
        <taxon>Eukaryota</taxon>
        <taxon>Metazoa</taxon>
        <taxon>Cnidaria</taxon>
        <taxon>Anthozoa</taxon>
        <taxon>Hexacorallia</taxon>
        <taxon>Scleractinia</taxon>
        <taxon>Fungiina</taxon>
        <taxon>Poritidae</taxon>
        <taxon>Porites</taxon>
    </lineage>
</organism>
<comment type="subcellular location">
    <subcellularLocation>
        <location evidence="1">Membrane</location>
        <topology evidence="1">Multi-pass membrane protein</topology>
    </subcellularLocation>
</comment>
<feature type="transmembrane region" description="Helical" evidence="6">
    <location>
        <begin position="82"/>
        <end position="100"/>
    </location>
</feature>